<proteinExistence type="predicted"/>
<protein>
    <submittedName>
        <fullName evidence="1">Uncharacterized protein</fullName>
    </submittedName>
</protein>
<dbReference type="EMBL" id="BMAO01019116">
    <property type="protein sequence ID" value="GFR28482.1"/>
    <property type="molecule type" value="Genomic_DNA"/>
</dbReference>
<reference evidence="1" key="1">
    <citation type="submission" date="2020-07" db="EMBL/GenBank/DDBJ databases">
        <title>Multicomponent nature underlies the extraordinary mechanical properties of spider dragline silk.</title>
        <authorList>
            <person name="Kono N."/>
            <person name="Nakamura H."/>
            <person name="Mori M."/>
            <person name="Yoshida Y."/>
            <person name="Ohtoshi R."/>
            <person name="Malay A.D."/>
            <person name="Moran D.A.P."/>
            <person name="Tomita M."/>
            <person name="Numata K."/>
            <person name="Arakawa K."/>
        </authorList>
    </citation>
    <scope>NUCLEOTIDE SEQUENCE</scope>
</reference>
<sequence>MGTDSQTLLNSKYSDGNVDMILLISRRSGNVVLATRLSSSFNLLKFLCSFAISSSSSFSLRKNFSIKRSSLCPELCSYTDSNFSHTLLAVLQTDVNSALLSSILPTNQLCQGVIFNESLPRFLIRRNCQLKPRPVILGIPDLHKQHHEHLDVATRVQFAASIYSNLQLPQAFQYEL</sequence>
<evidence type="ECO:0000313" key="1">
    <source>
        <dbReference type="EMBL" id="GFR28482.1"/>
    </source>
</evidence>
<comment type="caution">
    <text evidence="1">The sequence shown here is derived from an EMBL/GenBank/DDBJ whole genome shotgun (WGS) entry which is preliminary data.</text>
</comment>
<evidence type="ECO:0000313" key="2">
    <source>
        <dbReference type="Proteomes" id="UP000887116"/>
    </source>
</evidence>
<gene>
    <name evidence="1" type="ORF">TNCT_136161</name>
</gene>
<organism evidence="1 2">
    <name type="scientific">Trichonephila clavata</name>
    <name type="common">Joro spider</name>
    <name type="synonym">Nephila clavata</name>
    <dbReference type="NCBI Taxonomy" id="2740835"/>
    <lineage>
        <taxon>Eukaryota</taxon>
        <taxon>Metazoa</taxon>
        <taxon>Ecdysozoa</taxon>
        <taxon>Arthropoda</taxon>
        <taxon>Chelicerata</taxon>
        <taxon>Arachnida</taxon>
        <taxon>Araneae</taxon>
        <taxon>Araneomorphae</taxon>
        <taxon>Entelegynae</taxon>
        <taxon>Araneoidea</taxon>
        <taxon>Nephilidae</taxon>
        <taxon>Trichonephila</taxon>
    </lineage>
</organism>
<dbReference type="AlphaFoldDB" id="A0A8X6M1F9"/>
<dbReference type="Proteomes" id="UP000887116">
    <property type="component" value="Unassembled WGS sequence"/>
</dbReference>
<name>A0A8X6M1F9_TRICU</name>
<keyword evidence="2" id="KW-1185">Reference proteome</keyword>
<dbReference type="OrthoDB" id="10613464at2759"/>
<accession>A0A8X6M1F9</accession>